<dbReference type="RefSeq" id="WP_143921165.1">
    <property type="nucleotide sequence ID" value="NZ_VLTK01000002.1"/>
</dbReference>
<feature type="transmembrane region" description="Helical" evidence="1">
    <location>
        <begin position="205"/>
        <end position="223"/>
    </location>
</feature>
<reference evidence="2 3" key="1">
    <citation type="submission" date="2019-07" db="EMBL/GenBank/DDBJ databases">
        <title>Draft genome sequence of Brevibacterium aurantiacum XU54 isolated from Xinjiang China.</title>
        <authorList>
            <person name="Xu X."/>
        </authorList>
    </citation>
    <scope>NUCLEOTIDE SEQUENCE [LARGE SCALE GENOMIC DNA]</scope>
    <source>
        <strain evidence="2 3">XU54</strain>
    </source>
</reference>
<feature type="transmembrane region" description="Helical" evidence="1">
    <location>
        <begin position="105"/>
        <end position="122"/>
    </location>
</feature>
<feature type="transmembrane region" description="Helical" evidence="1">
    <location>
        <begin position="70"/>
        <end position="93"/>
    </location>
</feature>
<proteinExistence type="predicted"/>
<comment type="caution">
    <text evidence="2">The sequence shown here is derived from an EMBL/GenBank/DDBJ whole genome shotgun (WGS) entry which is preliminary data.</text>
</comment>
<name>A0A556CMG2_BREAU</name>
<feature type="transmembrane region" description="Helical" evidence="1">
    <location>
        <begin position="167"/>
        <end position="185"/>
    </location>
</feature>
<keyword evidence="3" id="KW-1185">Reference proteome</keyword>
<dbReference type="InterPro" id="IPR009339">
    <property type="entry name" value="DUF998"/>
</dbReference>
<dbReference type="OrthoDB" id="2294590at2"/>
<keyword evidence="1" id="KW-0812">Transmembrane</keyword>
<feature type="transmembrane region" description="Helical" evidence="1">
    <location>
        <begin position="134"/>
        <end position="160"/>
    </location>
</feature>
<dbReference type="EMBL" id="VLTK01000002">
    <property type="protein sequence ID" value="TSI18612.1"/>
    <property type="molecule type" value="Genomic_DNA"/>
</dbReference>
<evidence type="ECO:0000256" key="1">
    <source>
        <dbReference type="SAM" id="Phobius"/>
    </source>
</evidence>
<gene>
    <name evidence="2" type="ORF">FO013_03395</name>
</gene>
<feature type="transmembrane region" description="Helical" evidence="1">
    <location>
        <begin position="20"/>
        <end position="40"/>
    </location>
</feature>
<evidence type="ECO:0000313" key="2">
    <source>
        <dbReference type="EMBL" id="TSI18612.1"/>
    </source>
</evidence>
<keyword evidence="1" id="KW-1133">Transmembrane helix</keyword>
<dbReference type="Pfam" id="PF06197">
    <property type="entry name" value="DUF998"/>
    <property type="match status" value="1"/>
</dbReference>
<protein>
    <submittedName>
        <fullName evidence="2">DUF998 domain-containing protein</fullName>
    </submittedName>
</protein>
<dbReference type="Proteomes" id="UP000316406">
    <property type="component" value="Unassembled WGS sequence"/>
</dbReference>
<dbReference type="AlphaFoldDB" id="A0A556CMG2"/>
<evidence type="ECO:0000313" key="3">
    <source>
        <dbReference type="Proteomes" id="UP000316406"/>
    </source>
</evidence>
<accession>A0A556CMG2</accession>
<sequence>MRETQSDAAASNRSTVTAAICWIFAGVVYLFAEAVTAAAFNHYSYSFNYISDLGVPDIEMLGNRPIDSPLHLVINVAFVIQGLLFATAALYAARSLKLPLRPGTISFACLHALGMVMIAVVNGGQHNNDLGLGWVHLLGAFFAFFGGHLTAICMGASLLLTRRSRRVGVFSVMIGAIGILGIVMLQVDVRALPGTLLPDGAWERIGMYAIVAWEMFIGAVLLGRQHRQSIPTGSPVGALG</sequence>
<organism evidence="2 3">
    <name type="scientific">Brevibacterium aurantiacum</name>
    <dbReference type="NCBI Taxonomy" id="273384"/>
    <lineage>
        <taxon>Bacteria</taxon>
        <taxon>Bacillati</taxon>
        <taxon>Actinomycetota</taxon>
        <taxon>Actinomycetes</taxon>
        <taxon>Micrococcales</taxon>
        <taxon>Brevibacteriaceae</taxon>
        <taxon>Brevibacterium</taxon>
    </lineage>
</organism>
<keyword evidence="1" id="KW-0472">Membrane</keyword>